<name>A0AB39Q1I6_9ACTN</name>
<organism evidence="2">
    <name type="scientific">Streptomyces sp. R28</name>
    <dbReference type="NCBI Taxonomy" id="3238628"/>
    <lineage>
        <taxon>Bacteria</taxon>
        <taxon>Bacillati</taxon>
        <taxon>Actinomycetota</taxon>
        <taxon>Actinomycetes</taxon>
        <taxon>Kitasatosporales</taxon>
        <taxon>Streptomycetaceae</taxon>
        <taxon>Streptomyces</taxon>
    </lineage>
</organism>
<sequence length="140" mass="14853">MNIGKRIAALALTGAVVGSGLIATTAGTAGAATQGEAVARSCYGNALSYTKDAGTHIYPNYPNFYYLIATSNCADINIKTNTDRYVKVCFLTSGGGKDCQDNYKLATKGDWTVIATNVRDNAKFQFYFRSDAKSTGYSAA</sequence>
<evidence type="ECO:0000313" key="2">
    <source>
        <dbReference type="EMBL" id="XDQ37123.1"/>
    </source>
</evidence>
<keyword evidence="1" id="KW-0732">Signal</keyword>
<protein>
    <recommendedName>
        <fullName evidence="3">Secreted protein</fullName>
    </recommendedName>
</protein>
<proteinExistence type="predicted"/>
<dbReference type="RefSeq" id="WP_369171847.1">
    <property type="nucleotide sequence ID" value="NZ_CP163439.1"/>
</dbReference>
<evidence type="ECO:0008006" key="3">
    <source>
        <dbReference type="Google" id="ProtNLM"/>
    </source>
</evidence>
<reference evidence="2" key="1">
    <citation type="submission" date="2024-07" db="EMBL/GenBank/DDBJ databases">
        <authorList>
            <person name="Yu S.T."/>
        </authorList>
    </citation>
    <scope>NUCLEOTIDE SEQUENCE</scope>
    <source>
        <strain evidence="2">R28</strain>
    </source>
</reference>
<feature type="signal peptide" evidence="1">
    <location>
        <begin position="1"/>
        <end position="31"/>
    </location>
</feature>
<feature type="chain" id="PRO_5044228892" description="Secreted protein" evidence="1">
    <location>
        <begin position="32"/>
        <end position="140"/>
    </location>
</feature>
<gene>
    <name evidence="2" type="ORF">AB5J49_29405</name>
</gene>
<dbReference type="AlphaFoldDB" id="A0AB39Q1I6"/>
<accession>A0AB39Q1I6</accession>
<dbReference type="EMBL" id="CP163439">
    <property type="protein sequence ID" value="XDQ37123.1"/>
    <property type="molecule type" value="Genomic_DNA"/>
</dbReference>
<evidence type="ECO:0000256" key="1">
    <source>
        <dbReference type="SAM" id="SignalP"/>
    </source>
</evidence>